<evidence type="ECO:0000313" key="4">
    <source>
        <dbReference type="RefSeq" id="XP_010424324.1"/>
    </source>
</evidence>
<name>A0ABM0TCR7_CAMSA</name>
<feature type="domain" description="Reverse transcriptase" evidence="2">
    <location>
        <begin position="535"/>
        <end position="715"/>
    </location>
</feature>
<reference evidence="4" key="2">
    <citation type="submission" date="2025-08" db="UniProtKB">
        <authorList>
            <consortium name="RefSeq"/>
        </authorList>
    </citation>
    <scope>IDENTIFICATION</scope>
    <source>
        <tissue evidence="4">Leaf</tissue>
    </source>
</reference>
<organism evidence="3 4">
    <name type="scientific">Camelina sativa</name>
    <name type="common">False flax</name>
    <name type="synonym">Myagrum sativum</name>
    <dbReference type="NCBI Taxonomy" id="90675"/>
    <lineage>
        <taxon>Eukaryota</taxon>
        <taxon>Viridiplantae</taxon>
        <taxon>Streptophyta</taxon>
        <taxon>Embryophyta</taxon>
        <taxon>Tracheophyta</taxon>
        <taxon>Spermatophyta</taxon>
        <taxon>Magnoliopsida</taxon>
        <taxon>eudicotyledons</taxon>
        <taxon>Gunneridae</taxon>
        <taxon>Pentapetalae</taxon>
        <taxon>rosids</taxon>
        <taxon>malvids</taxon>
        <taxon>Brassicales</taxon>
        <taxon>Brassicaceae</taxon>
        <taxon>Camelineae</taxon>
        <taxon>Camelina</taxon>
    </lineage>
</organism>
<evidence type="ECO:0000256" key="1">
    <source>
        <dbReference type="SAM" id="MobiDB-lite"/>
    </source>
</evidence>
<dbReference type="PANTHER" id="PTHR19446">
    <property type="entry name" value="REVERSE TRANSCRIPTASES"/>
    <property type="match status" value="1"/>
</dbReference>
<evidence type="ECO:0000259" key="2">
    <source>
        <dbReference type="PROSITE" id="PS50878"/>
    </source>
</evidence>
<reference evidence="3" key="1">
    <citation type="journal article" date="2014" name="Nat. Commun.">
        <title>The emerging biofuel crop Camelina sativa retains a highly undifferentiated hexaploid genome structure.</title>
        <authorList>
            <person name="Kagale S."/>
            <person name="Koh C."/>
            <person name="Nixon J."/>
            <person name="Bollina V."/>
            <person name="Clarke W.E."/>
            <person name="Tuteja R."/>
            <person name="Spillane C."/>
            <person name="Robinson S.J."/>
            <person name="Links M.G."/>
            <person name="Clarke C."/>
            <person name="Higgins E.E."/>
            <person name="Huebert T."/>
            <person name="Sharpe A.G."/>
            <person name="Parkin I.A."/>
        </authorList>
    </citation>
    <scope>NUCLEOTIDE SEQUENCE [LARGE SCALE GENOMIC DNA]</scope>
    <source>
        <strain evidence="3">cv. DH55</strain>
    </source>
</reference>
<dbReference type="SUPFAM" id="SSF56219">
    <property type="entry name" value="DNase I-like"/>
    <property type="match status" value="1"/>
</dbReference>
<dbReference type="InterPro" id="IPR043502">
    <property type="entry name" value="DNA/RNA_pol_sf"/>
</dbReference>
<gene>
    <name evidence="4" type="primary">LOC104709399</name>
</gene>
<accession>A0ABM0TCR7</accession>
<sequence>MTTKQSSSGASPVGSKDRSLREILVKQVFENVAISNRFGGLGNNMESQERREVVVRNREDKENENIMETSENDKNVVQGQEKIFGGNFEIQREDVQGPFQQKRTAPVKSGLNNGPRIGQKFSGPKSQTKSNKPTRGLVFGPCGEDVTLSASVGQLGGLWLLWRTRIGDVPVLDCSDQHIHARIVDGTDVLHFIAVYADPSVSRRSGLWGQLKDIIQEITEPVVVGGNFNTIVRTDERTRGSGRLSQDSLAFGHWINELSLIDMEFKGNNFTWKRGRVVNTFIAKRLDRVLCCAHTRLKWQEASVIHLPFLSSDHAPLYVQLCLEVKSDPRRRPFRFELKRWNKEVFGDVQRREEQLVQVIQDVHDLLDISQTDDLLAKEDSLLQEFEVALAQEELIWFQKSRETWIVFGDRNTRYFHISTIIRRRRNRIEMLKNDEGIWISDLKDLEGLVVSYYKMLYYMQDVDEVVDSLPPAGFTTLTRAKQSSLNKPFMRLEVEKSIKGMGRFKAPEPDGFQPVFYQDCWTTVGDSVSSFFLQFFETGTLPCGTNDALVVLIPKVGKPEKISQFRPISLCNVLFKVITKTMVLRLKEVMPQLTGPTQSSFIPGRLSADNIVVVQEAVHSMRRKQSRKGWMLLKLDLEKAYDRVRWDFLEDTLHVAGFSSTWIAWIMQCVTGQLMTVLWNGEKTDPFTPLRGLRQGDPLSPYLFVLYGEVVSPY</sequence>
<feature type="region of interest" description="Disordered" evidence="1">
    <location>
        <begin position="99"/>
        <end position="133"/>
    </location>
</feature>
<dbReference type="PROSITE" id="PS50878">
    <property type="entry name" value="RT_POL"/>
    <property type="match status" value="1"/>
</dbReference>
<dbReference type="Proteomes" id="UP000694864">
    <property type="component" value="Chromosome 8"/>
</dbReference>
<evidence type="ECO:0000313" key="3">
    <source>
        <dbReference type="Proteomes" id="UP000694864"/>
    </source>
</evidence>
<dbReference type="Pfam" id="PF03372">
    <property type="entry name" value="Exo_endo_phos"/>
    <property type="match status" value="1"/>
</dbReference>
<protein>
    <submittedName>
        <fullName evidence="4">Uncharacterized protein LOC104709399</fullName>
    </submittedName>
</protein>
<feature type="compositionally biased region" description="Polar residues" evidence="1">
    <location>
        <begin position="124"/>
        <end position="133"/>
    </location>
</feature>
<dbReference type="GeneID" id="104709399"/>
<dbReference type="InterPro" id="IPR000477">
    <property type="entry name" value="RT_dom"/>
</dbReference>
<dbReference type="InterPro" id="IPR005135">
    <property type="entry name" value="Endo/exonuclease/phosphatase"/>
</dbReference>
<dbReference type="Pfam" id="PF00078">
    <property type="entry name" value="RVT_1"/>
    <property type="match status" value="1"/>
</dbReference>
<dbReference type="SUPFAM" id="SSF56672">
    <property type="entry name" value="DNA/RNA polymerases"/>
    <property type="match status" value="1"/>
</dbReference>
<dbReference type="InterPro" id="IPR036691">
    <property type="entry name" value="Endo/exonu/phosph_ase_sf"/>
</dbReference>
<proteinExistence type="predicted"/>
<dbReference type="RefSeq" id="XP_010424324.1">
    <property type="nucleotide sequence ID" value="XM_010426022.1"/>
</dbReference>
<dbReference type="Gene3D" id="3.60.10.10">
    <property type="entry name" value="Endonuclease/exonuclease/phosphatase"/>
    <property type="match status" value="1"/>
</dbReference>
<dbReference type="CDD" id="cd01650">
    <property type="entry name" value="RT_nLTR_like"/>
    <property type="match status" value="1"/>
</dbReference>
<keyword evidence="3" id="KW-1185">Reference proteome</keyword>